<evidence type="ECO:0000313" key="7">
    <source>
        <dbReference type="Proteomes" id="UP001652625"/>
    </source>
</evidence>
<feature type="domain" description="RRM" evidence="6">
    <location>
        <begin position="57"/>
        <end position="133"/>
    </location>
</feature>
<dbReference type="RefSeq" id="XP_065659361.1">
    <property type="nucleotide sequence ID" value="XM_065803289.1"/>
</dbReference>
<dbReference type="PANTHER" id="PTHR15597:SF22">
    <property type="entry name" value="RNA-BINDING FOX PROTEIN 1, ISOFORM H"/>
    <property type="match status" value="1"/>
</dbReference>
<dbReference type="Pfam" id="PF00076">
    <property type="entry name" value="RRM_1"/>
    <property type="match status" value="1"/>
</dbReference>
<dbReference type="InterPro" id="IPR000504">
    <property type="entry name" value="RRM_dom"/>
</dbReference>
<evidence type="ECO:0000256" key="3">
    <source>
        <dbReference type="ARBA" id="ARBA00023242"/>
    </source>
</evidence>
<dbReference type="SMART" id="SM00360">
    <property type="entry name" value="RRM"/>
    <property type="match status" value="1"/>
</dbReference>
<dbReference type="PROSITE" id="PS50102">
    <property type="entry name" value="RRM"/>
    <property type="match status" value="1"/>
</dbReference>
<dbReference type="Gene3D" id="3.30.70.330">
    <property type="match status" value="1"/>
</dbReference>
<name>A0ABM4CCJ3_HYDVU</name>
<evidence type="ECO:0000256" key="4">
    <source>
        <dbReference type="PROSITE-ProRule" id="PRU00176"/>
    </source>
</evidence>
<evidence type="ECO:0000313" key="8">
    <source>
        <dbReference type="RefSeq" id="XP_065659361.1"/>
    </source>
</evidence>
<evidence type="ECO:0000313" key="9">
    <source>
        <dbReference type="RefSeq" id="XP_065659362.1"/>
    </source>
</evidence>
<dbReference type="RefSeq" id="XP_065659362.1">
    <property type="nucleotide sequence ID" value="XM_065803290.1"/>
</dbReference>
<dbReference type="InterPro" id="IPR035979">
    <property type="entry name" value="RBD_domain_sf"/>
</dbReference>
<feature type="region of interest" description="Disordered" evidence="5">
    <location>
        <begin position="133"/>
        <end position="153"/>
    </location>
</feature>
<evidence type="ECO:0000256" key="5">
    <source>
        <dbReference type="SAM" id="MobiDB-lite"/>
    </source>
</evidence>
<gene>
    <name evidence="8 9" type="primary">LOC100200810</name>
</gene>
<comment type="subcellular location">
    <subcellularLocation>
        <location evidence="1">Nucleus</location>
    </subcellularLocation>
</comment>
<evidence type="ECO:0000256" key="1">
    <source>
        <dbReference type="ARBA" id="ARBA00004123"/>
    </source>
</evidence>
<dbReference type="InterPro" id="IPR047131">
    <property type="entry name" value="RBFOX1-like"/>
</dbReference>
<accession>A0ABM4CCJ3</accession>
<evidence type="ECO:0000259" key="6">
    <source>
        <dbReference type="PROSITE" id="PS50102"/>
    </source>
</evidence>
<protein>
    <submittedName>
        <fullName evidence="8 9">Sex determination protein fox-1 isoform X2</fullName>
    </submittedName>
</protein>
<evidence type="ECO:0000256" key="2">
    <source>
        <dbReference type="ARBA" id="ARBA00022884"/>
    </source>
</evidence>
<keyword evidence="3" id="KW-0539">Nucleus</keyword>
<reference evidence="8 9" key="1">
    <citation type="submission" date="2025-05" db="UniProtKB">
        <authorList>
            <consortium name="RefSeq"/>
        </authorList>
    </citation>
    <scope>IDENTIFICATION</scope>
</reference>
<organism evidence="7 9">
    <name type="scientific">Hydra vulgaris</name>
    <name type="common">Hydra</name>
    <name type="synonym">Hydra attenuata</name>
    <dbReference type="NCBI Taxonomy" id="6087"/>
    <lineage>
        <taxon>Eukaryota</taxon>
        <taxon>Metazoa</taxon>
        <taxon>Cnidaria</taxon>
        <taxon>Hydrozoa</taxon>
        <taxon>Hydroidolina</taxon>
        <taxon>Anthoathecata</taxon>
        <taxon>Aplanulata</taxon>
        <taxon>Hydridae</taxon>
        <taxon>Hydra</taxon>
    </lineage>
</organism>
<proteinExistence type="predicted"/>
<keyword evidence="2 4" id="KW-0694">RNA-binding</keyword>
<sequence length="244" mass="27509">MIFNIGENPTMDVLRMILHYSLQQNKADQVSLQTILPTTEQPITRSPSPHKENDGNRRLHVTNLPFKIKDVELKQYFEGFGPVQDAEIIYNERGSKGFGFVTMVTEADAIKAKEALNGKEIDGRKIEINYATPKTSSKVRSKGGRSPSAQSNQANRVIRTAPVYPNCQQHLKQTVPVIQPYQMAPPPIPSLATLSASLHNPLLQYQHVPTPEQYAQYYHYLTSQGAVHNPYQTANNAAYRYQPY</sequence>
<dbReference type="InterPro" id="IPR012677">
    <property type="entry name" value="Nucleotide-bd_a/b_plait_sf"/>
</dbReference>
<dbReference type="SUPFAM" id="SSF54928">
    <property type="entry name" value="RNA-binding domain, RBD"/>
    <property type="match status" value="1"/>
</dbReference>
<dbReference type="PANTHER" id="PTHR15597">
    <property type="entry name" value="ATAXIN 2-BINDING PROTEIN 1-RELATED"/>
    <property type="match status" value="1"/>
</dbReference>
<keyword evidence="7" id="KW-1185">Reference proteome</keyword>
<dbReference type="GeneID" id="100200810"/>
<dbReference type="Proteomes" id="UP001652625">
    <property type="component" value="Chromosome 08"/>
</dbReference>